<feature type="region of interest" description="Disordered" evidence="1">
    <location>
        <begin position="37"/>
        <end position="60"/>
    </location>
</feature>
<feature type="compositionally biased region" description="Basic and acidic residues" evidence="1">
    <location>
        <begin position="47"/>
        <end position="60"/>
    </location>
</feature>
<accession>A0A059KWQ5</accession>
<evidence type="ECO:0000313" key="2">
    <source>
        <dbReference type="EMBL" id="KDD66144.1"/>
    </source>
</evidence>
<dbReference type="GO" id="GO:0005615">
    <property type="term" value="C:extracellular space"/>
    <property type="evidence" value="ECO:0007669"/>
    <property type="project" value="InterPro"/>
</dbReference>
<name>A0A059KWQ5_9PSED</name>
<evidence type="ECO:0000256" key="1">
    <source>
        <dbReference type="SAM" id="MobiDB-lite"/>
    </source>
</evidence>
<dbReference type="InterPro" id="IPR018581">
    <property type="entry name" value="T3SS_pilus_HrpA"/>
</dbReference>
<gene>
    <name evidence="2" type="ORF">V466_25520</name>
</gene>
<dbReference type="EMBL" id="AZQQ01000100">
    <property type="protein sequence ID" value="KDD66144.1"/>
    <property type="molecule type" value="Genomic_DNA"/>
</dbReference>
<dbReference type="Pfam" id="PF09589">
    <property type="entry name" value="HrpA_pilin"/>
    <property type="match status" value="1"/>
</dbReference>
<reference evidence="2 3" key="1">
    <citation type="submission" date="2013-12" db="EMBL/GenBank/DDBJ databases">
        <authorList>
            <person name="Formusa P.A."/>
            <person name="Habash M."/>
            <person name="Lee H."/>
            <person name="Trevors J.T."/>
        </authorList>
    </citation>
    <scope>NUCLEOTIDE SEQUENCE [LARGE SCALE GENOMIC DNA]</scope>
    <source>
        <strain evidence="2 3">PD30</strain>
    </source>
</reference>
<evidence type="ECO:0008006" key="4">
    <source>
        <dbReference type="Google" id="ProtNLM"/>
    </source>
</evidence>
<proteinExistence type="predicted"/>
<protein>
    <recommendedName>
        <fullName evidence="4">HrpA</fullName>
    </recommendedName>
</protein>
<evidence type="ECO:0000313" key="3">
    <source>
        <dbReference type="Proteomes" id="UP000026739"/>
    </source>
</evidence>
<dbReference type="Proteomes" id="UP000026739">
    <property type="component" value="Unassembled WGS sequence"/>
</dbReference>
<sequence>MAITPTTIASTFLQQVGSVSKGAANVAGTVETQAELTRSAGTAKSVDAQREANRDQDKNGAEMTKLMSDATIANQQQSTMNAINSMQMDTTNKELSALAKNATGINY</sequence>
<dbReference type="AlphaFoldDB" id="A0A059KWQ5"/>
<dbReference type="RefSeq" id="WP_033060874.1">
    <property type="nucleotide sequence ID" value="NZ_AZQQ01000100.1"/>
</dbReference>
<comment type="caution">
    <text evidence="2">The sequence shown here is derived from an EMBL/GenBank/DDBJ whole genome shotgun (WGS) entry which is preliminary data.</text>
</comment>
<organism evidence="2 3">
    <name type="scientific">Pseudomonas mandelii PD30</name>
    <dbReference type="NCBI Taxonomy" id="1419583"/>
    <lineage>
        <taxon>Bacteria</taxon>
        <taxon>Pseudomonadati</taxon>
        <taxon>Pseudomonadota</taxon>
        <taxon>Gammaproteobacteria</taxon>
        <taxon>Pseudomonadales</taxon>
        <taxon>Pseudomonadaceae</taxon>
        <taxon>Pseudomonas</taxon>
    </lineage>
</organism>